<protein>
    <recommendedName>
        <fullName evidence="4">Endonuclease/exonuclease/phosphatase domain-containing protein</fullName>
    </recommendedName>
</protein>
<reference evidence="2" key="1">
    <citation type="submission" date="2021-03" db="EMBL/GenBank/DDBJ databases">
        <authorList>
            <person name="Bekaert M."/>
        </authorList>
    </citation>
    <scope>NUCLEOTIDE SEQUENCE</scope>
</reference>
<dbReference type="Proteomes" id="UP000683360">
    <property type="component" value="Unassembled WGS sequence"/>
</dbReference>
<proteinExistence type="predicted"/>
<dbReference type="Gene3D" id="3.60.10.10">
    <property type="entry name" value="Endonuclease/exonuclease/phosphatase"/>
    <property type="match status" value="1"/>
</dbReference>
<feature type="coiled-coil region" evidence="1">
    <location>
        <begin position="41"/>
        <end position="68"/>
    </location>
</feature>
<evidence type="ECO:0000256" key="1">
    <source>
        <dbReference type="SAM" id="Coils"/>
    </source>
</evidence>
<keyword evidence="1" id="KW-0175">Coiled coil</keyword>
<name>A0A8S3UDN3_MYTED</name>
<evidence type="ECO:0008006" key="4">
    <source>
        <dbReference type="Google" id="ProtNLM"/>
    </source>
</evidence>
<evidence type="ECO:0000313" key="3">
    <source>
        <dbReference type="Proteomes" id="UP000683360"/>
    </source>
</evidence>
<comment type="caution">
    <text evidence="2">The sequence shown here is derived from an EMBL/GenBank/DDBJ whole genome shotgun (WGS) entry which is preliminary data.</text>
</comment>
<organism evidence="2 3">
    <name type="scientific">Mytilus edulis</name>
    <name type="common">Blue mussel</name>
    <dbReference type="NCBI Taxonomy" id="6550"/>
    <lineage>
        <taxon>Eukaryota</taxon>
        <taxon>Metazoa</taxon>
        <taxon>Spiralia</taxon>
        <taxon>Lophotrochozoa</taxon>
        <taxon>Mollusca</taxon>
        <taxon>Bivalvia</taxon>
        <taxon>Autobranchia</taxon>
        <taxon>Pteriomorphia</taxon>
        <taxon>Mytilida</taxon>
        <taxon>Mytiloidea</taxon>
        <taxon>Mytilidae</taxon>
        <taxon>Mytilinae</taxon>
        <taxon>Mytilus</taxon>
    </lineage>
</organism>
<evidence type="ECO:0000313" key="2">
    <source>
        <dbReference type="EMBL" id="CAG2243946.1"/>
    </source>
</evidence>
<dbReference type="EMBL" id="CAJPWZ010002721">
    <property type="protein sequence ID" value="CAG2243946.1"/>
    <property type="molecule type" value="Genomic_DNA"/>
</dbReference>
<dbReference type="AlphaFoldDB" id="A0A8S3UDN3"/>
<keyword evidence="3" id="KW-1185">Reference proteome</keyword>
<dbReference type="OrthoDB" id="7476844at2759"/>
<gene>
    <name evidence="2" type="ORF">MEDL_56067</name>
</gene>
<sequence>MSDILNKLSNKTTSPNNENTIVLSMLMEIKQMINDNMKPMNDKIDKLNKNFENEAKNAEKQIIRKRHINNKLTKPNPRESGQNCIGINCNKTVKGSGGTAILVRKSLNFKIQNLNIINDRMCGVKLCSDKYYDICLICVLLPSTNFSSEVYMNYIDELCTCYDMYSEDCTTIVGGDCNVDLTSISTSGKLTCFSNFLNDRNLCPAPLLQGRVGPKYTFRSKDLTKRSLLDYICVPEYLSNDILLFRG</sequence>
<dbReference type="InterPro" id="IPR036691">
    <property type="entry name" value="Endo/exonu/phosph_ase_sf"/>
</dbReference>
<dbReference type="SUPFAM" id="SSF56219">
    <property type="entry name" value="DNase I-like"/>
    <property type="match status" value="1"/>
</dbReference>
<accession>A0A8S3UDN3</accession>